<dbReference type="PROSITE" id="PS00211">
    <property type="entry name" value="ABC_TRANSPORTER_1"/>
    <property type="match status" value="1"/>
</dbReference>
<dbReference type="Gene3D" id="2.40.50.140">
    <property type="entry name" value="Nucleic acid-binding proteins"/>
    <property type="match status" value="1"/>
</dbReference>
<dbReference type="EMBL" id="LT670844">
    <property type="protein sequence ID" value="SHJ58359.1"/>
    <property type="molecule type" value="Genomic_DNA"/>
</dbReference>
<dbReference type="Pfam" id="PF00005">
    <property type="entry name" value="ABC_tran"/>
    <property type="match status" value="1"/>
</dbReference>
<proteinExistence type="inferred from homology"/>
<accession>A0A1M6KHF2</accession>
<dbReference type="InterPro" id="IPR003439">
    <property type="entry name" value="ABC_transporter-like_ATP-bd"/>
</dbReference>
<organism evidence="8 9">
    <name type="scientific">Bradyrhizobium lablabi</name>
    <dbReference type="NCBI Taxonomy" id="722472"/>
    <lineage>
        <taxon>Bacteria</taxon>
        <taxon>Pseudomonadati</taxon>
        <taxon>Pseudomonadota</taxon>
        <taxon>Alphaproteobacteria</taxon>
        <taxon>Hyphomicrobiales</taxon>
        <taxon>Nitrobacteraceae</taxon>
        <taxon>Bradyrhizobium</taxon>
    </lineage>
</organism>
<feature type="domain" description="ABC transporter" evidence="7">
    <location>
        <begin position="4"/>
        <end position="236"/>
    </location>
</feature>
<dbReference type="PROSITE" id="PS50893">
    <property type="entry name" value="ABC_TRANSPORTER_2"/>
    <property type="match status" value="1"/>
</dbReference>
<evidence type="ECO:0000313" key="8">
    <source>
        <dbReference type="EMBL" id="SHJ58359.1"/>
    </source>
</evidence>
<dbReference type="InterPro" id="IPR012340">
    <property type="entry name" value="NA-bd_OB-fold"/>
</dbReference>
<dbReference type="GO" id="GO:0005524">
    <property type="term" value="F:ATP binding"/>
    <property type="evidence" value="ECO:0007669"/>
    <property type="project" value="UniProtKB-KW"/>
</dbReference>
<comment type="function">
    <text evidence="6">Involved in beta-(1--&gt;2)glucan export. Transmembrane domains (TMD) form a pore in the inner membrane and the ATP-binding domain (NBD) is responsible for energy generation.</text>
</comment>
<evidence type="ECO:0000256" key="3">
    <source>
        <dbReference type="ARBA" id="ARBA00022448"/>
    </source>
</evidence>
<evidence type="ECO:0000256" key="2">
    <source>
        <dbReference type="ARBA" id="ARBA00005417"/>
    </source>
</evidence>
<dbReference type="Proteomes" id="UP000189935">
    <property type="component" value="Chromosome I"/>
</dbReference>
<dbReference type="GO" id="GO:0008643">
    <property type="term" value="P:carbohydrate transport"/>
    <property type="evidence" value="ECO:0007669"/>
    <property type="project" value="InterPro"/>
</dbReference>
<dbReference type="OrthoDB" id="9767663at2"/>
<dbReference type="SUPFAM" id="SSF52540">
    <property type="entry name" value="P-loop containing nucleoside triphosphate hydrolases"/>
    <property type="match status" value="1"/>
</dbReference>
<evidence type="ECO:0000259" key="7">
    <source>
        <dbReference type="PROSITE" id="PS50893"/>
    </source>
</evidence>
<dbReference type="Pfam" id="PF08402">
    <property type="entry name" value="TOBE_2"/>
    <property type="match status" value="1"/>
</dbReference>
<dbReference type="GO" id="GO:0016887">
    <property type="term" value="F:ATP hydrolysis activity"/>
    <property type="evidence" value="ECO:0007669"/>
    <property type="project" value="InterPro"/>
</dbReference>
<dbReference type="Gene3D" id="3.40.50.300">
    <property type="entry name" value="P-loop containing nucleotide triphosphate hydrolases"/>
    <property type="match status" value="1"/>
</dbReference>
<gene>
    <name evidence="8" type="ORF">SAMN05444159_0973</name>
</gene>
<reference evidence="8 9" key="1">
    <citation type="submission" date="2016-11" db="EMBL/GenBank/DDBJ databases">
        <authorList>
            <person name="Jaros S."/>
            <person name="Januszkiewicz K."/>
            <person name="Wedrychowicz H."/>
        </authorList>
    </citation>
    <scope>NUCLEOTIDE SEQUENCE [LARGE SCALE GENOMIC DNA]</scope>
    <source>
        <strain evidence="8 9">GAS499</strain>
    </source>
</reference>
<dbReference type="SMART" id="SM00382">
    <property type="entry name" value="AAA"/>
    <property type="match status" value="1"/>
</dbReference>
<dbReference type="AlphaFoldDB" id="A0A1M6KHF2"/>
<name>A0A1M6KHF2_9BRAD</name>
<dbReference type="PANTHER" id="PTHR43875:SF1">
    <property type="entry name" value="OSMOPROTECTIVE COMPOUNDS UPTAKE ATP-BINDING PROTEIN GGTA"/>
    <property type="match status" value="1"/>
</dbReference>
<comment type="subcellular location">
    <subcellularLocation>
        <location evidence="1">Cell inner membrane</location>
        <topology evidence="1">Peripheral membrane protein</topology>
    </subcellularLocation>
</comment>
<dbReference type="RefSeq" id="WP_079537155.1">
    <property type="nucleotide sequence ID" value="NZ_LT670844.1"/>
</dbReference>
<dbReference type="CDD" id="cd03301">
    <property type="entry name" value="ABC_MalK_N"/>
    <property type="match status" value="1"/>
</dbReference>
<dbReference type="InterPro" id="IPR017871">
    <property type="entry name" value="ABC_transporter-like_CS"/>
</dbReference>
<dbReference type="InterPro" id="IPR015855">
    <property type="entry name" value="ABC_transpr_MalK-like"/>
</dbReference>
<dbReference type="InterPro" id="IPR027417">
    <property type="entry name" value="P-loop_NTPase"/>
</dbReference>
<dbReference type="InterPro" id="IPR008995">
    <property type="entry name" value="Mo/tungstate-bd_C_term_dom"/>
</dbReference>
<protein>
    <submittedName>
        <fullName evidence="8">Carbohydrate ABC transporter ATP-binding protein, CUT1 family</fullName>
    </submittedName>
</protein>
<sequence>MAEVALVEVSKSFGAVEAVRDLSLSIANGEFVVLLGPTGAGKTTTLRLIAGLEQPDRGNVVIQGRDVTAEVPAERDVAFVFQQYSLYPHLTVYDNLAFPLRSPARRINETLVRRRVLQVAELLHIQLKLDNRATALSGGEMQRVAIGRALVREPAVYLMDEPLSSLDAKLRAELRLELKRIQRELGTTILYVTHDQIEAMTMADRIGVMSEGVLIQLGAPREIYERPNSAYVASRLGTPAINLIPAELLGADKMPREARTVGLRTEHIKISSADRPGPLAQVHWVEHLGDQNHVHLKLATHSLVTLADPVQELKAGDQVSLEFTDPLYFDSVGKRIGLDGAGGRA</sequence>
<evidence type="ECO:0000256" key="6">
    <source>
        <dbReference type="ARBA" id="ARBA00024722"/>
    </source>
</evidence>
<keyword evidence="4" id="KW-0547">Nucleotide-binding</keyword>
<evidence type="ECO:0000256" key="5">
    <source>
        <dbReference type="ARBA" id="ARBA00022840"/>
    </source>
</evidence>
<keyword evidence="3" id="KW-0813">Transport</keyword>
<dbReference type="SUPFAM" id="SSF50331">
    <property type="entry name" value="MOP-like"/>
    <property type="match status" value="1"/>
</dbReference>
<evidence type="ECO:0000313" key="9">
    <source>
        <dbReference type="Proteomes" id="UP000189935"/>
    </source>
</evidence>
<evidence type="ECO:0000256" key="1">
    <source>
        <dbReference type="ARBA" id="ARBA00004417"/>
    </source>
</evidence>
<dbReference type="FunFam" id="3.40.50.300:FF:000042">
    <property type="entry name" value="Maltose/maltodextrin ABC transporter, ATP-binding protein"/>
    <property type="match status" value="1"/>
</dbReference>
<dbReference type="InterPro" id="IPR013611">
    <property type="entry name" value="Transp-assoc_OB_typ2"/>
</dbReference>
<evidence type="ECO:0000256" key="4">
    <source>
        <dbReference type="ARBA" id="ARBA00022741"/>
    </source>
</evidence>
<comment type="similarity">
    <text evidence="2">Belongs to the ABC transporter superfamily.</text>
</comment>
<dbReference type="PANTHER" id="PTHR43875">
    <property type="entry name" value="MALTODEXTRIN IMPORT ATP-BINDING PROTEIN MSMX"/>
    <property type="match status" value="1"/>
</dbReference>
<keyword evidence="5 8" id="KW-0067">ATP-binding</keyword>
<dbReference type="GO" id="GO:0140359">
    <property type="term" value="F:ABC-type transporter activity"/>
    <property type="evidence" value="ECO:0007669"/>
    <property type="project" value="InterPro"/>
</dbReference>
<dbReference type="GO" id="GO:0055052">
    <property type="term" value="C:ATP-binding cassette (ABC) transporter complex, substrate-binding subunit-containing"/>
    <property type="evidence" value="ECO:0007669"/>
    <property type="project" value="TreeGrafter"/>
</dbReference>
<dbReference type="InterPro" id="IPR003593">
    <property type="entry name" value="AAA+_ATPase"/>
</dbReference>
<dbReference type="InterPro" id="IPR047641">
    <property type="entry name" value="ABC_transpr_MalK/UgpC-like"/>
</dbReference>